<feature type="domain" description="Lipase" evidence="7">
    <location>
        <begin position="408"/>
        <end position="747"/>
    </location>
</feature>
<dbReference type="PANTHER" id="PTHR11610">
    <property type="entry name" value="LIPASE"/>
    <property type="match status" value="1"/>
</dbReference>
<dbReference type="GO" id="GO:0004806">
    <property type="term" value="F:triacylglycerol lipase activity"/>
    <property type="evidence" value="ECO:0007669"/>
    <property type="project" value="InterPro"/>
</dbReference>
<reference evidence="9" key="1">
    <citation type="submission" date="2016-11" db="UniProtKB">
        <authorList>
            <consortium name="WormBaseParasite"/>
        </authorList>
    </citation>
    <scope>IDENTIFICATION</scope>
</reference>
<dbReference type="GO" id="GO:0005615">
    <property type="term" value="C:extracellular space"/>
    <property type="evidence" value="ECO:0007669"/>
    <property type="project" value="TreeGrafter"/>
</dbReference>
<evidence type="ECO:0000256" key="3">
    <source>
        <dbReference type="ARBA" id="ARBA00022525"/>
    </source>
</evidence>
<dbReference type="InterPro" id="IPR029058">
    <property type="entry name" value="AB_hydrolase_fold"/>
</dbReference>
<keyword evidence="6" id="KW-0732">Signal</keyword>
<dbReference type="Pfam" id="PF00151">
    <property type="entry name" value="Lipase"/>
    <property type="match status" value="2"/>
</dbReference>
<evidence type="ECO:0000256" key="2">
    <source>
        <dbReference type="ARBA" id="ARBA00010701"/>
    </source>
</evidence>
<dbReference type="WBParaSite" id="maker-uti_cns_0000570-snap-gene-1.9-mRNA-1">
    <property type="protein sequence ID" value="maker-uti_cns_0000570-snap-gene-1.9-mRNA-1"/>
    <property type="gene ID" value="maker-uti_cns_0000570-snap-gene-1.9"/>
</dbReference>
<dbReference type="FunFam" id="3.40.50.1820:FF:000033">
    <property type="entry name" value="Pancreatic triacylglycerol lipase"/>
    <property type="match status" value="2"/>
</dbReference>
<dbReference type="PRINTS" id="PR00823">
    <property type="entry name" value="PANCLIPASE"/>
</dbReference>
<protein>
    <submittedName>
        <fullName evidence="9">Lipase domain-containing protein</fullName>
    </submittedName>
</protein>
<dbReference type="InterPro" id="IPR000734">
    <property type="entry name" value="TAG_lipase"/>
</dbReference>
<evidence type="ECO:0000256" key="4">
    <source>
        <dbReference type="ARBA" id="ARBA00023157"/>
    </source>
</evidence>
<accession>A0A1I8G2R3</accession>
<dbReference type="Proteomes" id="UP000095280">
    <property type="component" value="Unplaced"/>
</dbReference>
<dbReference type="AlphaFoldDB" id="A0A1I8G2R3"/>
<evidence type="ECO:0000313" key="9">
    <source>
        <dbReference type="WBParaSite" id="maker-uti_cns_0000570-snap-gene-1.9-mRNA-1"/>
    </source>
</evidence>
<organism evidence="8 9">
    <name type="scientific">Macrostomum lignano</name>
    <dbReference type="NCBI Taxonomy" id="282301"/>
    <lineage>
        <taxon>Eukaryota</taxon>
        <taxon>Metazoa</taxon>
        <taxon>Spiralia</taxon>
        <taxon>Lophotrochozoa</taxon>
        <taxon>Platyhelminthes</taxon>
        <taxon>Rhabditophora</taxon>
        <taxon>Macrostomorpha</taxon>
        <taxon>Macrostomida</taxon>
        <taxon>Macrostomidae</taxon>
        <taxon>Macrostomum</taxon>
    </lineage>
</organism>
<dbReference type="InterPro" id="IPR033906">
    <property type="entry name" value="Lipase_N"/>
</dbReference>
<keyword evidence="4" id="KW-1015">Disulfide bond</keyword>
<evidence type="ECO:0000256" key="6">
    <source>
        <dbReference type="SAM" id="SignalP"/>
    </source>
</evidence>
<dbReference type="PRINTS" id="PR00821">
    <property type="entry name" value="TAGLIPASE"/>
</dbReference>
<feature type="signal peptide" evidence="6">
    <location>
        <begin position="1"/>
        <end position="19"/>
    </location>
</feature>
<feature type="chain" id="PRO_5009319054" evidence="6">
    <location>
        <begin position="20"/>
        <end position="922"/>
    </location>
</feature>
<feature type="domain" description="Lipase" evidence="7">
    <location>
        <begin position="27"/>
        <end position="366"/>
    </location>
</feature>
<evidence type="ECO:0000259" key="7">
    <source>
        <dbReference type="Pfam" id="PF00151"/>
    </source>
</evidence>
<proteinExistence type="inferred from homology"/>
<sequence>MRQSILLLLLGLCVSSIYSSGESTFREVCYDGLGCFSTRGNFYDSVNRPIQVLPQDPDRIRPTFALYTRRNVNTAQNLVYNNRDSVRKSNFRSSAPTKIIIHGFTDNGNSDWNKAMKVALLNAGDYNVIQLDWSQGNGYPYTLATANTRVVGALVAQFIVWLESNFGANRENFHLIGHSLGAHVSGYAGERLSTGSKKLGRITGMDPAGPYFEYTHPEVRLDPTDARFVDAIHTDGDSTLSIIKLSGGFGLMQPVGHVDFYPNGGKSQPNCNEPPSDSVSGIIGGTVWRMTCSHNRVRAMMISTIANPRRNYVAYPCASYEDFKAGRCRTCGTTGCASMGMRAAEWRPNGRVNVKMFLDTAGTEPFEINKYNTTLSPENTPCDKAFCCCFWASASAQSTLVKESTFREVCYVGLGCFSTRGNFYDSVNRPIQVLPQDPDRIRPTFALYTRRNVNTAQNLVYNNRDSVSKSNFRSNVPTKIVIHGFTGNGNSDWNQSMKRALLNEGDYNVIQLDWSRGSGFPFTQATANTRVVGALVAQFIVWLESNFGANRENFHLIGHSLGAHVSGYAGERLNTRNKKLGRISGLDPAGPYFENTHPEVRLDPTDARFVDAIHTDGDSTLSIIKLSGGFGLMQPVGHVDFYPNGGKSQPNCNEPPSGSVGGIIGGTVWRMTCSHNRVQQVMVSTILNPRKNYRAYPCSSYEDFKAGRCRTCGTTGCASMGMRAGEWNPNGRVNVKMFLDTAGTAPFATFSSVWTTFGTFNGVPPRGPDELASPTSHRFACLFLHLLVVDLTTCELEHQPVMIGQILKKSGRLRALLDQRLQKLRSCLALELVAIVRRGAELRPMSAGTAWHLCDWASPQKDREVTVHTPVDNQSFVDAEVRPGKNRMAQLTDKGVPQTSDAVEFVRCGTPLTMFGSFEFNM</sequence>
<keyword evidence="3" id="KW-0964">Secreted</keyword>
<dbReference type="CDD" id="cd00707">
    <property type="entry name" value="Pancreat_lipase_like"/>
    <property type="match status" value="2"/>
</dbReference>
<dbReference type="SUPFAM" id="SSF53474">
    <property type="entry name" value="alpha/beta-Hydrolases"/>
    <property type="match status" value="2"/>
</dbReference>
<dbReference type="GO" id="GO:0016042">
    <property type="term" value="P:lipid catabolic process"/>
    <property type="evidence" value="ECO:0007669"/>
    <property type="project" value="TreeGrafter"/>
</dbReference>
<dbReference type="InterPro" id="IPR002331">
    <property type="entry name" value="Lipase_panc"/>
</dbReference>
<dbReference type="ESTHER" id="9plat-a0a1i8hbi6.1">
    <property type="family name" value="Pancreatic_lipase"/>
</dbReference>
<comment type="similarity">
    <text evidence="2 5">Belongs to the AB hydrolase superfamily. Lipase family.</text>
</comment>
<evidence type="ECO:0000256" key="1">
    <source>
        <dbReference type="ARBA" id="ARBA00004613"/>
    </source>
</evidence>
<comment type="subcellular location">
    <subcellularLocation>
        <location evidence="1">Secreted</location>
    </subcellularLocation>
</comment>
<dbReference type="InterPro" id="IPR013818">
    <property type="entry name" value="Lipase"/>
</dbReference>
<evidence type="ECO:0000256" key="5">
    <source>
        <dbReference type="RuleBase" id="RU004262"/>
    </source>
</evidence>
<evidence type="ECO:0000313" key="8">
    <source>
        <dbReference type="Proteomes" id="UP000095280"/>
    </source>
</evidence>
<dbReference type="Gene3D" id="3.40.50.1820">
    <property type="entry name" value="alpha/beta hydrolase"/>
    <property type="match status" value="2"/>
</dbReference>
<name>A0A1I8G2R3_9PLAT</name>
<keyword evidence="8" id="KW-1185">Reference proteome</keyword>